<sequence length="127" mass="14247">MSERHELVDVIGGIWTKDLAADVLGLTDVDLEDWCRRGDLLGLQTADSDLVFPAWQFHRPADGTVQVRNGVVQLVRALTGQPAWSIAVLFVTPTPELDDMSPIDWIRSGRDAEALTRLGDQIRRERR</sequence>
<protein>
    <submittedName>
        <fullName evidence="1">Uncharacterized protein</fullName>
    </submittedName>
</protein>
<reference evidence="1 2" key="1">
    <citation type="submission" date="2017-06" db="EMBL/GenBank/DDBJ databases">
        <title>Complete Genome Sequence of the Soil Carbazole-Degrading Bacterium Nocardioides aromaticivorans IC177.</title>
        <authorList>
            <person name="Vejarano F."/>
            <person name="Suzuki-Minakuchi C."/>
            <person name="Ohtsubo Y."/>
            <person name="Tsuda M."/>
            <person name="Okada K."/>
            <person name="Nojiri H."/>
        </authorList>
    </citation>
    <scope>NUCLEOTIDE SEQUENCE [LARGE SCALE GENOMIC DNA]</scope>
    <source>
        <strain evidence="1 2">IC177</strain>
    </source>
</reference>
<name>A0ABX7PRZ1_9ACTN</name>
<keyword evidence="2" id="KW-1185">Reference proteome</keyword>
<proteinExistence type="predicted"/>
<organism evidence="1 2">
    <name type="scientific">Nocardioides aromaticivorans</name>
    <dbReference type="NCBI Taxonomy" id="200618"/>
    <lineage>
        <taxon>Bacteria</taxon>
        <taxon>Bacillati</taxon>
        <taxon>Actinomycetota</taxon>
        <taxon>Actinomycetes</taxon>
        <taxon>Propionibacteriales</taxon>
        <taxon>Nocardioidaceae</taxon>
        <taxon>Nocardioides</taxon>
    </lineage>
</organism>
<evidence type="ECO:0000313" key="1">
    <source>
        <dbReference type="EMBL" id="QSR28773.1"/>
    </source>
</evidence>
<evidence type="ECO:0000313" key="2">
    <source>
        <dbReference type="Proteomes" id="UP000662818"/>
    </source>
</evidence>
<dbReference type="Proteomes" id="UP000662818">
    <property type="component" value="Chromosome"/>
</dbReference>
<dbReference type="EMBL" id="CP022295">
    <property type="protein sequence ID" value="QSR28773.1"/>
    <property type="molecule type" value="Genomic_DNA"/>
</dbReference>
<accession>A0ABX7PRZ1</accession>
<dbReference type="RefSeq" id="WP_207007629.1">
    <property type="nucleotide sequence ID" value="NZ_CP022295.1"/>
</dbReference>
<gene>
    <name evidence="1" type="ORF">CFH99_24430</name>
</gene>